<organism evidence="1 2">
    <name type="scientific">Phyllobacterium sophorae</name>
    <dbReference type="NCBI Taxonomy" id="1520277"/>
    <lineage>
        <taxon>Bacteria</taxon>
        <taxon>Pseudomonadati</taxon>
        <taxon>Pseudomonadota</taxon>
        <taxon>Alphaproteobacteria</taxon>
        <taxon>Hyphomicrobiales</taxon>
        <taxon>Phyllobacteriaceae</taxon>
        <taxon>Phyllobacterium</taxon>
    </lineage>
</organism>
<evidence type="ECO:0000313" key="2">
    <source>
        <dbReference type="Proteomes" id="UP000241764"/>
    </source>
</evidence>
<comment type="caution">
    <text evidence="1">The sequence shown here is derived from an EMBL/GenBank/DDBJ whole genome shotgun (WGS) entry which is preliminary data.</text>
</comment>
<name>A0A2P7B4X3_9HYPH</name>
<dbReference type="RefSeq" id="WP_106666194.1">
    <property type="nucleotide sequence ID" value="NZ_PGGM01000012.1"/>
</dbReference>
<dbReference type="AlphaFoldDB" id="A0A2P7B4X3"/>
<reference evidence="2" key="1">
    <citation type="submission" date="2017-11" db="EMBL/GenBank/DDBJ databases">
        <authorList>
            <person name="Kuznetsova I."/>
            <person name="Sazanova A."/>
            <person name="Chirak E."/>
            <person name="Safronova V."/>
            <person name="Willems A."/>
        </authorList>
    </citation>
    <scope>NUCLEOTIDE SEQUENCE [LARGE SCALE GENOMIC DNA]</scope>
    <source>
        <strain evidence="2">CCBAU 03422</strain>
    </source>
</reference>
<sequence>MLELTYPNGFPVHVNPYAVITITQAGETTNIVTTNGEFSVKEDLTIVSQRWVNLMSQYAGRG</sequence>
<gene>
    <name evidence="1" type="ORF">CU103_22115</name>
</gene>
<dbReference type="Proteomes" id="UP000241764">
    <property type="component" value="Unassembled WGS sequence"/>
</dbReference>
<proteinExistence type="predicted"/>
<accession>A0A2P7B4X3</accession>
<evidence type="ECO:0000313" key="1">
    <source>
        <dbReference type="EMBL" id="PSH61518.1"/>
    </source>
</evidence>
<protein>
    <submittedName>
        <fullName evidence="1">Uncharacterized protein</fullName>
    </submittedName>
</protein>
<keyword evidence="2" id="KW-1185">Reference proteome</keyword>
<dbReference type="OrthoDB" id="9862428at2"/>
<dbReference type="EMBL" id="PGGM01000012">
    <property type="protein sequence ID" value="PSH61518.1"/>
    <property type="molecule type" value="Genomic_DNA"/>
</dbReference>